<keyword evidence="2" id="KW-0732">Signal</keyword>
<evidence type="ECO:0000313" key="4">
    <source>
        <dbReference type="Proteomes" id="UP000474777"/>
    </source>
</evidence>
<dbReference type="RefSeq" id="WP_163914807.1">
    <property type="nucleotide sequence ID" value="NZ_JAAGWD010000004.1"/>
</dbReference>
<sequence>MRFYTRLLLLFVCCTLAGTALHAQPGRDPFGKSRIQYKDFDWKLYSTQNFNLYFYKGGEQTAKDAADYAERELKRITSLIGYYPYSKITLIIYNSATDLRQSNIGLYSDQFQTGGETLFMKNKLQLAYEGTKTDFKNDLSYKLTELLLNDMMYGGSLKEALQSSYLLRLPEWFVKGVAGYTAEGWSLDMDSHVRDLLLEGEKLKPDQALMRYPEMTGQSVWNYIAERYGYTSIQNILNLTRITRDVEIGITSSLNIPYKRFLQDWINYYIQINSRTDDPFVSLPENNKLFDKNKRNLHYSEPVLNPDGTLLAYVENDYGSYKIIVKEVKGKGSRVVWQGGYKTLDQPIDMNLPVLAWRTNTQLGFVEARRGKMLLRQVNARNKSSFLPFYDDLTKPAATLSGFSQVRNMSYSDDGSQLVVSAVADGQTDLYLLQSNGKVVGQLTNDIYDDIEPVFLKGSKNIVFSSNRWVDSAGTLQAATFKDVVDNYDIFLLQTGAPVSITQLTTGIASELRPRATIDGNFLFLSEANGIRGLYSYNMATREQRPVSNFVQNINSFDYAPATNTLALSAQDLSRDFIYLLPDYAVAPLDTLPKTARQIILETRARAPQAATTATTRKLLENEKARSTAERKQGEVNIENYEFGEVNKQQADTTTARKTKADTTAAQAAAPKVPEKAAAPRATVAPEFKLTGPADYDTRFSVHEIITSVYADPQLGFGIVAGVNMSDLFENHHIRGTAYLRTDLETSRMFAEYVNLKNRVDLGVQYRRDVLVSSVLEAPGAVVRFARNEVAPLLVYPLSYSTSLRAQPRLVSTRFTQVNDFSTPDSVNNLYGGNVELVFDNSVVTGVNMMEGTRMKVGLLSMRDFESSRANFSKFYVDLRHYQKLHREIILAARLSYGAFFGNSPKKYLIGGMDNWLFAGEDDITDRNDVNIQSAPDLFYLEYALPLRGFNYNTRTGSKHLLANLEVRIPITQYLYNGTISSGFFRNLQLTAFADAGSAYDGSNPFTGNNSINTRIVGGRTDATNVNPFEITVINYRNPFLVGYGFGARSTLFGVYGKLDVAWSEEDMGSNGPKLYITLGYDF</sequence>
<keyword evidence="4" id="KW-1185">Reference proteome</keyword>
<evidence type="ECO:0000313" key="3">
    <source>
        <dbReference type="EMBL" id="NEM97962.1"/>
    </source>
</evidence>
<dbReference type="Proteomes" id="UP000474777">
    <property type="component" value="Unassembled WGS sequence"/>
</dbReference>
<dbReference type="PANTHER" id="PTHR36842:SF1">
    <property type="entry name" value="PROTEIN TOLB"/>
    <property type="match status" value="1"/>
</dbReference>
<feature type="chain" id="PRO_5025399979" description="Translocation protein TolB" evidence="2">
    <location>
        <begin position="23"/>
        <end position="1083"/>
    </location>
</feature>
<dbReference type="Gene3D" id="2.120.10.30">
    <property type="entry name" value="TolB, C-terminal domain"/>
    <property type="match status" value="1"/>
</dbReference>
<dbReference type="Gene3D" id="2.40.160.50">
    <property type="entry name" value="membrane protein fhac: a member of the omp85/tpsb transporter family"/>
    <property type="match status" value="1"/>
</dbReference>
<protein>
    <recommendedName>
        <fullName evidence="5">Translocation protein TolB</fullName>
    </recommendedName>
</protein>
<proteinExistence type="predicted"/>
<accession>A0A6B3LM04</accession>
<gene>
    <name evidence="3" type="ORF">GXP69_09670</name>
</gene>
<evidence type="ECO:0000256" key="1">
    <source>
        <dbReference type="SAM" id="MobiDB-lite"/>
    </source>
</evidence>
<dbReference type="AlphaFoldDB" id="A0A6B3LM04"/>
<feature type="signal peptide" evidence="2">
    <location>
        <begin position="1"/>
        <end position="22"/>
    </location>
</feature>
<reference evidence="3 4" key="1">
    <citation type="submission" date="2020-02" db="EMBL/GenBank/DDBJ databases">
        <authorList>
            <person name="Kim M.K."/>
        </authorList>
    </citation>
    <scope>NUCLEOTIDE SEQUENCE [LARGE SCALE GENOMIC DNA]</scope>
    <source>
        <strain evidence="3 4">BT327</strain>
    </source>
</reference>
<evidence type="ECO:0008006" key="5">
    <source>
        <dbReference type="Google" id="ProtNLM"/>
    </source>
</evidence>
<dbReference type="SUPFAM" id="SSF69304">
    <property type="entry name" value="Tricorn protease N-terminal domain"/>
    <property type="match status" value="1"/>
</dbReference>
<organism evidence="3 4">
    <name type="scientific">Pontibacter burrus</name>
    <dbReference type="NCBI Taxonomy" id="2704466"/>
    <lineage>
        <taxon>Bacteria</taxon>
        <taxon>Pseudomonadati</taxon>
        <taxon>Bacteroidota</taxon>
        <taxon>Cytophagia</taxon>
        <taxon>Cytophagales</taxon>
        <taxon>Hymenobacteraceae</taxon>
        <taxon>Pontibacter</taxon>
    </lineage>
</organism>
<dbReference type="EMBL" id="JAAGWD010000004">
    <property type="protein sequence ID" value="NEM97962.1"/>
    <property type="molecule type" value="Genomic_DNA"/>
</dbReference>
<comment type="caution">
    <text evidence="3">The sequence shown here is derived from an EMBL/GenBank/DDBJ whole genome shotgun (WGS) entry which is preliminary data.</text>
</comment>
<feature type="region of interest" description="Disordered" evidence="1">
    <location>
        <begin position="648"/>
        <end position="680"/>
    </location>
</feature>
<evidence type="ECO:0000256" key="2">
    <source>
        <dbReference type="SAM" id="SignalP"/>
    </source>
</evidence>
<dbReference type="InterPro" id="IPR011042">
    <property type="entry name" value="6-blade_b-propeller_TolB-like"/>
</dbReference>
<name>A0A6B3LM04_9BACT</name>
<dbReference type="PANTHER" id="PTHR36842">
    <property type="entry name" value="PROTEIN TOLB HOMOLOG"/>
    <property type="match status" value="1"/>
</dbReference>